<dbReference type="AlphaFoldDB" id="M7PV94"/>
<gene>
    <name evidence="2" type="ORF">MPL1_00170</name>
</gene>
<name>M7PV94_9GAMM</name>
<reference evidence="2 3" key="1">
    <citation type="journal article" date="2013" name="Genome Announc.">
        <title>Draft Genome Sequence of Methylophaga lonarensis MPLT, a Haloalkaliphilic (Non-Methane-Utilizing) Methylotroph.</title>
        <authorList>
            <person name="Shetty S.A."/>
            <person name="Marathe N.P."/>
            <person name="Munot H."/>
            <person name="Antony C.P."/>
            <person name="Dhotre D.P."/>
            <person name="Murrell J.C."/>
            <person name="Shouche Y.S."/>
        </authorList>
    </citation>
    <scope>NUCLEOTIDE SEQUENCE [LARGE SCALE GENOMIC DNA]</scope>
    <source>
        <strain evidence="2 3">MPL</strain>
    </source>
</reference>
<dbReference type="PANTHER" id="PTHR46401:SF2">
    <property type="entry name" value="GLYCOSYLTRANSFERASE WBBK-RELATED"/>
    <property type="match status" value="1"/>
</dbReference>
<dbReference type="Pfam" id="PF13692">
    <property type="entry name" value="Glyco_trans_1_4"/>
    <property type="match status" value="1"/>
</dbReference>
<evidence type="ECO:0000313" key="2">
    <source>
        <dbReference type="EMBL" id="EMR14364.1"/>
    </source>
</evidence>
<dbReference type="GO" id="GO:0016757">
    <property type="term" value="F:glycosyltransferase activity"/>
    <property type="evidence" value="ECO:0007669"/>
    <property type="project" value="TreeGrafter"/>
</dbReference>
<proteinExistence type="predicted"/>
<dbReference type="PATRIC" id="fig|1286106.3.peg.34"/>
<organism evidence="2 3">
    <name type="scientific">Methylophaga lonarensis MPL</name>
    <dbReference type="NCBI Taxonomy" id="1286106"/>
    <lineage>
        <taxon>Bacteria</taxon>
        <taxon>Pseudomonadati</taxon>
        <taxon>Pseudomonadota</taxon>
        <taxon>Gammaproteobacteria</taxon>
        <taxon>Thiotrichales</taxon>
        <taxon>Piscirickettsiaceae</taxon>
        <taxon>Methylophaga</taxon>
    </lineage>
</organism>
<dbReference type="CDD" id="cd03801">
    <property type="entry name" value="GT4_PimA-like"/>
    <property type="match status" value="1"/>
</dbReference>
<dbReference type="EMBL" id="APHR01000001">
    <property type="protein sequence ID" value="EMR14364.1"/>
    <property type="molecule type" value="Genomic_DNA"/>
</dbReference>
<keyword evidence="3" id="KW-1185">Reference proteome</keyword>
<protein>
    <submittedName>
        <fullName evidence="2">Group 1 glycosyl transferase</fullName>
    </submittedName>
</protein>
<keyword evidence="1 2" id="KW-0808">Transferase</keyword>
<dbReference type="Gene3D" id="3.40.50.2000">
    <property type="entry name" value="Glycogen Phosphorylase B"/>
    <property type="match status" value="2"/>
</dbReference>
<evidence type="ECO:0000256" key="1">
    <source>
        <dbReference type="ARBA" id="ARBA00022679"/>
    </source>
</evidence>
<dbReference type="PANTHER" id="PTHR46401">
    <property type="entry name" value="GLYCOSYLTRANSFERASE WBBK-RELATED"/>
    <property type="match status" value="1"/>
</dbReference>
<dbReference type="eggNOG" id="COG0438">
    <property type="taxonomic scope" value="Bacteria"/>
</dbReference>
<accession>M7PV94</accession>
<comment type="caution">
    <text evidence="2">The sequence shown here is derived from an EMBL/GenBank/DDBJ whole genome shotgun (WGS) entry which is preliminary data.</text>
</comment>
<evidence type="ECO:0000313" key="3">
    <source>
        <dbReference type="Proteomes" id="UP000012019"/>
    </source>
</evidence>
<dbReference type="GO" id="GO:0009103">
    <property type="term" value="P:lipopolysaccharide biosynthetic process"/>
    <property type="evidence" value="ECO:0007669"/>
    <property type="project" value="TreeGrafter"/>
</dbReference>
<dbReference type="Proteomes" id="UP000012019">
    <property type="component" value="Unassembled WGS sequence"/>
</dbReference>
<sequence length="374" mass="42331">MEMTSASNNQLRKISQKLSGNHRFIRVLRQKVFAPHKKTLIYCNANFANPYQVLMYGFIQGMNISPVSLERINVYQKALVGDVLHIHWDEFFFRWNDSNKAAAARDCVLKFKSGGGKIVWTVHNEAPHEIESEQQANEFETNRRFICEQADLIHVHSDYAKQHIAEKYPGTADKLVVIPHPSYLGWYHHQPSPHYNKKKAFLLFGNMRRYKGFETIVDAFNRVAHPERIACLALAGNGANEVSAEFSNGIALVRNGGYVDDDMVPDLFVSADFAVFGFSRILTSGSLMLAMTFSTPPIAPAHDSIKDSLPAELHDLLYVPGDIDDFASVIDYASAMSESQYAEKCRVTREYALKLAPENISRMFERALIDHKLV</sequence>
<dbReference type="SUPFAM" id="SSF53756">
    <property type="entry name" value="UDP-Glycosyltransferase/glycogen phosphorylase"/>
    <property type="match status" value="1"/>
</dbReference>
<dbReference type="STRING" id="1286106.MPL1_00170"/>